<dbReference type="EMBL" id="BPLQ01005290">
    <property type="protein sequence ID" value="GIY13852.1"/>
    <property type="molecule type" value="Genomic_DNA"/>
</dbReference>
<organism evidence="1 2">
    <name type="scientific">Caerostris darwini</name>
    <dbReference type="NCBI Taxonomy" id="1538125"/>
    <lineage>
        <taxon>Eukaryota</taxon>
        <taxon>Metazoa</taxon>
        <taxon>Ecdysozoa</taxon>
        <taxon>Arthropoda</taxon>
        <taxon>Chelicerata</taxon>
        <taxon>Arachnida</taxon>
        <taxon>Araneae</taxon>
        <taxon>Araneomorphae</taxon>
        <taxon>Entelegynae</taxon>
        <taxon>Araneoidea</taxon>
        <taxon>Araneidae</taxon>
        <taxon>Caerostris</taxon>
    </lineage>
</organism>
<evidence type="ECO:0000313" key="2">
    <source>
        <dbReference type="Proteomes" id="UP001054837"/>
    </source>
</evidence>
<keyword evidence="2" id="KW-1185">Reference proteome</keyword>
<proteinExistence type="predicted"/>
<reference evidence="1 2" key="1">
    <citation type="submission" date="2021-06" db="EMBL/GenBank/DDBJ databases">
        <title>Caerostris darwini draft genome.</title>
        <authorList>
            <person name="Kono N."/>
            <person name="Arakawa K."/>
        </authorList>
    </citation>
    <scope>NUCLEOTIDE SEQUENCE [LARGE SCALE GENOMIC DNA]</scope>
</reference>
<protein>
    <recommendedName>
        <fullName evidence="3">Ycf15</fullName>
    </recommendedName>
</protein>
<evidence type="ECO:0000313" key="1">
    <source>
        <dbReference type="EMBL" id="GIY13852.1"/>
    </source>
</evidence>
<feature type="non-terminal residue" evidence="1">
    <location>
        <position position="53"/>
    </location>
</feature>
<dbReference type="AlphaFoldDB" id="A0AAV4QX68"/>
<comment type="caution">
    <text evidence="1">The sequence shown here is derived from an EMBL/GenBank/DDBJ whole genome shotgun (WGS) entry which is preliminary data.</text>
</comment>
<accession>A0AAV4QX68</accession>
<dbReference type="Proteomes" id="UP001054837">
    <property type="component" value="Unassembled WGS sequence"/>
</dbReference>
<sequence length="53" mass="6145">MFYFKEFGNLSSSSTCRRIVFPGFKNEQLDSETGLKREWDAIVRNSLHSQAIC</sequence>
<name>A0AAV4QX68_9ARAC</name>
<evidence type="ECO:0008006" key="3">
    <source>
        <dbReference type="Google" id="ProtNLM"/>
    </source>
</evidence>
<gene>
    <name evidence="1" type="ORF">CDAR_524641</name>
</gene>